<sequence length="374" mass="41837">MTITTDASTVSTRRSLTIATPDAPFITEQGATIPYVELAYETWGELNADGDNAVLVTHALTGDSHVASHGPDDRPGWWEPLVGPGRPIDTDRFFVVCSNLLGSCYGSTGPCSIDPRTGTRYNLRFPSITVRDMVAAQARLLERLGVRRLHAVIGGSLGGMQALEWAAMFPDYVDRIVPIATSGRFSPQGIAYNEVQRRAIMLDPAWRNGEYEPGMGPDRGLALARMVGMITYQSDELMQARFGRRPEARYTAWPEFLTRYDVEGYLHYQGDKLVRRFDANSYLYLTRAMDSHDLGRGRGGYEEGLARIQARTLAVSIRSDILFLPIYGREIAEHLQRLGRDARYYELDSPNGHDAFLKDFHLLAPIIKSFIEEP</sequence>
<dbReference type="NCBIfam" id="NF001209">
    <property type="entry name" value="PRK00175.1"/>
    <property type="match status" value="1"/>
</dbReference>
<evidence type="ECO:0000256" key="3">
    <source>
        <dbReference type="ARBA" id="ARBA00022605"/>
    </source>
</evidence>
<dbReference type="RefSeq" id="WP_012872024.1">
    <property type="nucleotide sequence ID" value="NC_013523.1"/>
</dbReference>
<comment type="caution">
    <text evidence="7">Lacks conserved residue(s) required for the propagation of feature annotation.</text>
</comment>
<feature type="active site" evidence="7 8">
    <location>
        <position position="353"/>
    </location>
</feature>
<dbReference type="Pfam" id="PF00561">
    <property type="entry name" value="Abhydrolase_1"/>
    <property type="match status" value="1"/>
</dbReference>
<dbReference type="PIRSF" id="PIRSF000443">
    <property type="entry name" value="Homoser_Ac_trans"/>
    <property type="match status" value="1"/>
</dbReference>
<dbReference type="GO" id="GO:0009086">
    <property type="term" value="P:methionine biosynthetic process"/>
    <property type="evidence" value="ECO:0007669"/>
    <property type="project" value="UniProtKB-UniRule"/>
</dbReference>
<dbReference type="InterPro" id="IPR008220">
    <property type="entry name" value="HAT_MetX-like"/>
</dbReference>
<dbReference type="HOGENOM" id="CLU_028760_1_2_0"/>
<evidence type="ECO:0000256" key="1">
    <source>
        <dbReference type="ARBA" id="ARBA00011738"/>
    </source>
</evidence>
<comment type="subunit">
    <text evidence="1 7">Homodimer.</text>
</comment>
<keyword evidence="6 7" id="KW-0012">Acyltransferase</keyword>
<organism evidence="10 11">
    <name type="scientific">Sphaerobacter thermophilus (strain ATCC 49802 / DSM 20745 / KCCM 41009 / NCIMB 13125 / S 6022)</name>
    <dbReference type="NCBI Taxonomy" id="479434"/>
    <lineage>
        <taxon>Bacteria</taxon>
        <taxon>Pseudomonadati</taxon>
        <taxon>Thermomicrobiota</taxon>
        <taxon>Thermomicrobia</taxon>
        <taxon>Sphaerobacterales</taxon>
        <taxon>Sphaerobacterineae</taxon>
        <taxon>Sphaerobacteraceae</taxon>
        <taxon>Sphaerobacter</taxon>
    </lineage>
</organism>
<comment type="catalytic activity">
    <reaction evidence="7">
        <text>L-homoserine + acetyl-CoA = O-acetyl-L-homoserine + CoA</text>
        <dbReference type="Rhea" id="RHEA:13701"/>
        <dbReference type="ChEBI" id="CHEBI:57287"/>
        <dbReference type="ChEBI" id="CHEBI:57288"/>
        <dbReference type="ChEBI" id="CHEBI:57476"/>
        <dbReference type="ChEBI" id="CHEBI:57716"/>
        <dbReference type="EC" id="2.3.1.31"/>
    </reaction>
</comment>
<dbReference type="InterPro" id="IPR000073">
    <property type="entry name" value="AB_hydrolase_1"/>
</dbReference>
<dbReference type="EMBL" id="CP001823">
    <property type="protein sequence ID" value="ACZ38977.1"/>
    <property type="molecule type" value="Genomic_DNA"/>
</dbReference>
<dbReference type="FunFam" id="1.10.1740.110:FF:000001">
    <property type="entry name" value="Homoserine O-acetyltransferase"/>
    <property type="match status" value="1"/>
</dbReference>
<keyword evidence="4 7" id="KW-0808">Transferase</keyword>
<dbReference type="PANTHER" id="PTHR32268">
    <property type="entry name" value="HOMOSERINE O-ACETYLTRANSFERASE"/>
    <property type="match status" value="1"/>
</dbReference>
<comment type="function">
    <text evidence="7">Transfers an acetyl group from acetyl-CoA to L-homoserine, forming acetyl-L-homoserine.</text>
</comment>
<evidence type="ECO:0000256" key="4">
    <source>
        <dbReference type="ARBA" id="ARBA00022679"/>
    </source>
</evidence>
<feature type="binding site" evidence="7">
    <location>
        <position position="354"/>
    </location>
    <ligand>
        <name>substrate</name>
    </ligand>
</feature>
<dbReference type="Gene3D" id="1.10.1740.110">
    <property type="match status" value="1"/>
</dbReference>
<reference evidence="10 11" key="2">
    <citation type="journal article" date="2010" name="Stand. Genomic Sci.">
        <title>Complete genome sequence of Desulfohalobium retbaense type strain (HR(100)).</title>
        <authorList>
            <person name="Spring S."/>
            <person name="Nolan M."/>
            <person name="Lapidus A."/>
            <person name="Glavina Del Rio T."/>
            <person name="Copeland A."/>
            <person name="Tice H."/>
            <person name="Cheng J.F."/>
            <person name="Lucas S."/>
            <person name="Land M."/>
            <person name="Chen F."/>
            <person name="Bruce D."/>
            <person name="Goodwin L."/>
            <person name="Pitluck S."/>
            <person name="Ivanova N."/>
            <person name="Mavromatis K."/>
            <person name="Mikhailova N."/>
            <person name="Pati A."/>
            <person name="Chen A."/>
            <person name="Palaniappan K."/>
            <person name="Hauser L."/>
            <person name="Chang Y.J."/>
            <person name="Jeffries C.D."/>
            <person name="Munk C."/>
            <person name="Kiss H."/>
            <person name="Chain P."/>
            <person name="Han C."/>
            <person name="Brettin T."/>
            <person name="Detter J.C."/>
            <person name="Schuler E."/>
            <person name="Goker M."/>
            <person name="Rohde M."/>
            <person name="Bristow J."/>
            <person name="Eisen J.A."/>
            <person name="Markowitz V."/>
            <person name="Hugenholtz P."/>
            <person name="Kyrpides N.C."/>
            <person name="Klenk H.P."/>
        </authorList>
    </citation>
    <scope>NUCLEOTIDE SEQUENCE [LARGE SCALE GENOMIC DNA]</scope>
    <source>
        <strain evidence="11">ATCC 49802 / DSM 20745 / S 6022</strain>
    </source>
</reference>
<comment type="similarity">
    <text evidence="7">Belongs to the AB hydrolase superfamily. MetX family.</text>
</comment>
<feature type="domain" description="AB hydrolase-1" evidence="9">
    <location>
        <begin position="53"/>
        <end position="358"/>
    </location>
</feature>
<dbReference type="KEGG" id="sti:Sthe_1542"/>
<feature type="binding site" evidence="7">
    <location>
        <position position="225"/>
    </location>
    <ligand>
        <name>substrate</name>
    </ligand>
</feature>
<dbReference type="Gene3D" id="3.40.50.1820">
    <property type="entry name" value="alpha/beta hydrolase"/>
    <property type="match status" value="1"/>
</dbReference>
<protein>
    <recommendedName>
        <fullName evidence="7">Homoserine O-acetyltransferase</fullName>
        <shortName evidence="7">HAT</shortName>
        <ecNumber evidence="7">2.3.1.31</ecNumber>
    </recommendedName>
    <alternativeName>
        <fullName evidence="7">Homoserine transacetylase</fullName>
        <shortName evidence="7">HTA</shortName>
    </alternativeName>
</protein>
<evidence type="ECO:0000313" key="10">
    <source>
        <dbReference type="EMBL" id="ACZ38977.1"/>
    </source>
</evidence>
<comment type="pathway">
    <text evidence="7">Amino-acid biosynthesis; L-methionine biosynthesis via de novo pathway; O-acetyl-L-homoserine from L-homoserine: step 1/1.</text>
</comment>
<dbReference type="OrthoDB" id="9800754at2"/>
<evidence type="ECO:0000256" key="2">
    <source>
        <dbReference type="ARBA" id="ARBA00022490"/>
    </source>
</evidence>
<dbReference type="eggNOG" id="COG2021">
    <property type="taxonomic scope" value="Bacteria"/>
</dbReference>
<dbReference type="UniPathway" id="UPA00051">
    <property type="reaction ID" value="UER00074"/>
</dbReference>
<evidence type="ECO:0000256" key="5">
    <source>
        <dbReference type="ARBA" id="ARBA00023167"/>
    </source>
</evidence>
<dbReference type="NCBIfam" id="TIGR01392">
    <property type="entry name" value="homoserO_Ac_trn"/>
    <property type="match status" value="1"/>
</dbReference>
<comment type="subcellular location">
    <subcellularLocation>
        <location evidence="7">Cytoplasm</location>
    </subcellularLocation>
</comment>
<gene>
    <name evidence="7" type="primary">metXA</name>
    <name evidence="10" type="ordered locus">Sthe_1542</name>
</gene>
<keyword evidence="3 7" id="KW-0028">Amino-acid biosynthesis</keyword>
<evidence type="ECO:0000256" key="6">
    <source>
        <dbReference type="ARBA" id="ARBA00023315"/>
    </source>
</evidence>
<proteinExistence type="inferred from homology"/>
<dbReference type="Proteomes" id="UP000002027">
    <property type="component" value="Chromosome 1"/>
</dbReference>
<keyword evidence="5 7" id="KW-0486">Methionine biosynthesis</keyword>
<dbReference type="PANTHER" id="PTHR32268:SF11">
    <property type="entry name" value="HOMOSERINE O-ACETYLTRANSFERASE"/>
    <property type="match status" value="1"/>
</dbReference>
<dbReference type="InterPro" id="IPR029058">
    <property type="entry name" value="AB_hydrolase_fold"/>
</dbReference>
<dbReference type="SUPFAM" id="SSF53474">
    <property type="entry name" value="alpha/beta-Hydrolases"/>
    <property type="match status" value="1"/>
</dbReference>
<evidence type="ECO:0000259" key="9">
    <source>
        <dbReference type="Pfam" id="PF00561"/>
    </source>
</evidence>
<dbReference type="GO" id="GO:0004414">
    <property type="term" value="F:homoserine O-acetyltransferase activity"/>
    <property type="evidence" value="ECO:0007669"/>
    <property type="project" value="UniProtKB-UniRule"/>
</dbReference>
<name>D1C410_SPHTD</name>
<evidence type="ECO:0000256" key="7">
    <source>
        <dbReference type="HAMAP-Rule" id="MF_00296"/>
    </source>
</evidence>
<dbReference type="GO" id="GO:0005737">
    <property type="term" value="C:cytoplasm"/>
    <property type="evidence" value="ECO:0007669"/>
    <property type="project" value="UniProtKB-SubCell"/>
</dbReference>
<reference evidence="11" key="1">
    <citation type="submission" date="2009-11" db="EMBL/GenBank/DDBJ databases">
        <title>The complete chromosome 1 of Sphaerobacter thermophilus DSM 20745.</title>
        <authorList>
            <person name="Lucas S."/>
            <person name="Copeland A."/>
            <person name="Lapidus A."/>
            <person name="Glavina del Rio T."/>
            <person name="Dalin E."/>
            <person name="Tice H."/>
            <person name="Bruce D."/>
            <person name="Goodwin L."/>
            <person name="Pitluck S."/>
            <person name="Kyrpides N."/>
            <person name="Mavromatis K."/>
            <person name="Ivanova N."/>
            <person name="Mikhailova N."/>
            <person name="LaButti K.M."/>
            <person name="Clum A."/>
            <person name="Sun H.I."/>
            <person name="Brettin T."/>
            <person name="Detter J.C."/>
            <person name="Han C."/>
            <person name="Larimer F."/>
            <person name="Land M."/>
            <person name="Hauser L."/>
            <person name="Markowitz V."/>
            <person name="Cheng J.F."/>
            <person name="Hugenholtz P."/>
            <person name="Woyke T."/>
            <person name="Wu D."/>
            <person name="Steenblock K."/>
            <person name="Schneider S."/>
            <person name="Pukall R."/>
            <person name="Goeker M."/>
            <person name="Klenk H.P."/>
            <person name="Eisen J.A."/>
        </authorList>
    </citation>
    <scope>NUCLEOTIDE SEQUENCE [LARGE SCALE GENOMIC DNA]</scope>
    <source>
        <strain evidence="11">ATCC 49802 / DSM 20745 / S 6022</strain>
    </source>
</reference>
<accession>D1C410</accession>
<feature type="active site" description="Nucleophile" evidence="7 8">
    <location>
        <position position="156"/>
    </location>
</feature>
<dbReference type="HAMAP" id="MF_00296">
    <property type="entry name" value="MetX_acyltransf"/>
    <property type="match status" value="1"/>
</dbReference>
<dbReference type="STRING" id="479434.Sthe_1542"/>
<keyword evidence="11" id="KW-1185">Reference proteome</keyword>
<dbReference type="InParanoid" id="D1C410"/>
<dbReference type="GO" id="GO:0009092">
    <property type="term" value="P:homoserine metabolic process"/>
    <property type="evidence" value="ECO:0007669"/>
    <property type="project" value="TreeGrafter"/>
</dbReference>
<dbReference type="AlphaFoldDB" id="D1C410"/>
<evidence type="ECO:0000313" key="11">
    <source>
        <dbReference type="Proteomes" id="UP000002027"/>
    </source>
</evidence>
<feature type="active site" evidence="7 8">
    <location>
        <position position="320"/>
    </location>
</feature>
<dbReference type="EC" id="2.3.1.31" evidence="7"/>
<keyword evidence="2 7" id="KW-0963">Cytoplasm</keyword>
<evidence type="ECO:0000256" key="8">
    <source>
        <dbReference type="PIRSR" id="PIRSR000443-1"/>
    </source>
</evidence>